<dbReference type="InterPro" id="IPR045621">
    <property type="entry name" value="BPD_transp_1_N"/>
</dbReference>
<dbReference type="PANTHER" id="PTHR43163">
    <property type="entry name" value="DIPEPTIDE TRANSPORT SYSTEM PERMEASE PROTEIN DPPB-RELATED"/>
    <property type="match status" value="1"/>
</dbReference>
<evidence type="ECO:0000313" key="10">
    <source>
        <dbReference type="Proteomes" id="UP000521075"/>
    </source>
</evidence>
<sequence length="311" mass="34288">MFWWLIRRFGQMVLVLFGVVSLAFLLVYAVPADPAATIAGPHASAETIASIRAQLGLDAPLWQQYLGFLGRLLHGDLGTSYVLRQTSVFDRIMAALPTTILVAVGGILWQIILGVPAGIYAAYRRGGWVDRSLTFIALLGLSAPPFWLGLLLIYYFAFTWGLFPLNGLGDPIIWYLVLPTFTLGAGGGAWYARMTRTNMIETLDSPFVKMARAKGMPERTILWRHCFRHVAIPLLTMIGLDFGYFLGGVVIVETVFGLNGIGRLAFDAISNLDTPMIIGTVLFAAVFIVLVNFIVDLLYSVIDPRVRLSRT</sequence>
<dbReference type="CDD" id="cd06261">
    <property type="entry name" value="TM_PBP2"/>
    <property type="match status" value="1"/>
</dbReference>
<feature type="transmembrane region" description="Helical" evidence="7">
    <location>
        <begin position="230"/>
        <end position="256"/>
    </location>
</feature>
<dbReference type="AlphaFoldDB" id="A0A853DWX1"/>
<keyword evidence="2 7" id="KW-0813">Transport</keyword>
<dbReference type="Pfam" id="PF19300">
    <property type="entry name" value="BPD_transp_1_N"/>
    <property type="match status" value="1"/>
</dbReference>
<evidence type="ECO:0000256" key="7">
    <source>
        <dbReference type="RuleBase" id="RU363032"/>
    </source>
</evidence>
<accession>A0A853DWX1</accession>
<dbReference type="Proteomes" id="UP000521075">
    <property type="component" value="Unassembled WGS sequence"/>
</dbReference>
<dbReference type="Pfam" id="PF00528">
    <property type="entry name" value="BPD_transp_1"/>
    <property type="match status" value="1"/>
</dbReference>
<evidence type="ECO:0000256" key="6">
    <source>
        <dbReference type="ARBA" id="ARBA00023136"/>
    </source>
</evidence>
<keyword evidence="10" id="KW-1185">Reference proteome</keyword>
<evidence type="ECO:0000256" key="4">
    <source>
        <dbReference type="ARBA" id="ARBA00022692"/>
    </source>
</evidence>
<dbReference type="GO" id="GO:0055085">
    <property type="term" value="P:transmembrane transport"/>
    <property type="evidence" value="ECO:0007669"/>
    <property type="project" value="InterPro"/>
</dbReference>
<reference evidence="9 10" key="1">
    <citation type="submission" date="2020-07" db="EMBL/GenBank/DDBJ databases">
        <title>Sequencing the genomes of 1000 actinobacteria strains.</title>
        <authorList>
            <person name="Klenk H.-P."/>
        </authorList>
    </citation>
    <scope>NUCLEOTIDE SEQUENCE [LARGE SCALE GENOMIC DNA]</scope>
    <source>
        <strain evidence="9 10">DSM 15166</strain>
    </source>
</reference>
<dbReference type="PANTHER" id="PTHR43163:SF6">
    <property type="entry name" value="DIPEPTIDE TRANSPORT SYSTEM PERMEASE PROTEIN DPPB-RELATED"/>
    <property type="match status" value="1"/>
</dbReference>
<dbReference type="SUPFAM" id="SSF161098">
    <property type="entry name" value="MetI-like"/>
    <property type="match status" value="1"/>
</dbReference>
<keyword evidence="6 7" id="KW-0472">Membrane</keyword>
<dbReference type="GO" id="GO:0005886">
    <property type="term" value="C:plasma membrane"/>
    <property type="evidence" value="ECO:0007669"/>
    <property type="project" value="UniProtKB-SubCell"/>
</dbReference>
<comment type="similarity">
    <text evidence="7">Belongs to the binding-protein-dependent transport system permease family.</text>
</comment>
<dbReference type="PROSITE" id="PS50928">
    <property type="entry name" value="ABC_TM1"/>
    <property type="match status" value="1"/>
</dbReference>
<keyword evidence="3" id="KW-1003">Cell membrane</keyword>
<organism evidence="9 10">
    <name type="scientific">Leifsonia naganoensis</name>
    <dbReference type="NCBI Taxonomy" id="150025"/>
    <lineage>
        <taxon>Bacteria</taxon>
        <taxon>Bacillati</taxon>
        <taxon>Actinomycetota</taxon>
        <taxon>Actinomycetes</taxon>
        <taxon>Micrococcales</taxon>
        <taxon>Microbacteriaceae</taxon>
        <taxon>Leifsonia</taxon>
    </lineage>
</organism>
<gene>
    <name evidence="9" type="ORF">HNR14_002456</name>
</gene>
<comment type="subcellular location">
    <subcellularLocation>
        <location evidence="1 7">Cell membrane</location>
        <topology evidence="1 7">Multi-pass membrane protein</topology>
    </subcellularLocation>
</comment>
<protein>
    <submittedName>
        <fullName evidence="9">Peptide/nickel transport system permease protein</fullName>
    </submittedName>
</protein>
<feature type="transmembrane region" description="Helical" evidence="7">
    <location>
        <begin position="276"/>
        <end position="302"/>
    </location>
</feature>
<dbReference type="RefSeq" id="WP_179701287.1">
    <property type="nucleotide sequence ID" value="NZ_BAAAHA010000005.1"/>
</dbReference>
<feature type="domain" description="ABC transmembrane type-1" evidence="8">
    <location>
        <begin position="96"/>
        <end position="299"/>
    </location>
</feature>
<evidence type="ECO:0000313" key="9">
    <source>
        <dbReference type="EMBL" id="NYK10575.1"/>
    </source>
</evidence>
<feature type="transmembrane region" description="Helical" evidence="7">
    <location>
        <begin position="135"/>
        <end position="157"/>
    </location>
</feature>
<keyword evidence="4 7" id="KW-0812">Transmembrane</keyword>
<dbReference type="InterPro" id="IPR000515">
    <property type="entry name" value="MetI-like"/>
</dbReference>
<keyword evidence="5 7" id="KW-1133">Transmembrane helix</keyword>
<evidence type="ECO:0000259" key="8">
    <source>
        <dbReference type="PROSITE" id="PS50928"/>
    </source>
</evidence>
<dbReference type="Gene3D" id="1.10.3720.10">
    <property type="entry name" value="MetI-like"/>
    <property type="match status" value="1"/>
</dbReference>
<dbReference type="EMBL" id="JACCHJ010000001">
    <property type="protein sequence ID" value="NYK10575.1"/>
    <property type="molecule type" value="Genomic_DNA"/>
</dbReference>
<evidence type="ECO:0000256" key="1">
    <source>
        <dbReference type="ARBA" id="ARBA00004651"/>
    </source>
</evidence>
<proteinExistence type="inferred from homology"/>
<evidence type="ECO:0000256" key="2">
    <source>
        <dbReference type="ARBA" id="ARBA00022448"/>
    </source>
</evidence>
<feature type="transmembrane region" description="Helical" evidence="7">
    <location>
        <begin position="172"/>
        <end position="192"/>
    </location>
</feature>
<evidence type="ECO:0000256" key="5">
    <source>
        <dbReference type="ARBA" id="ARBA00022989"/>
    </source>
</evidence>
<dbReference type="InterPro" id="IPR035906">
    <property type="entry name" value="MetI-like_sf"/>
</dbReference>
<evidence type="ECO:0000256" key="3">
    <source>
        <dbReference type="ARBA" id="ARBA00022475"/>
    </source>
</evidence>
<name>A0A853DWX1_9MICO</name>
<comment type="caution">
    <text evidence="9">The sequence shown here is derived from an EMBL/GenBank/DDBJ whole genome shotgun (WGS) entry which is preliminary data.</text>
</comment>
<feature type="transmembrane region" description="Helical" evidence="7">
    <location>
        <begin position="100"/>
        <end position="123"/>
    </location>
</feature>